<comment type="caution">
    <text evidence="1">The sequence shown here is derived from an EMBL/GenBank/DDBJ whole genome shotgun (WGS) entry which is preliminary data.</text>
</comment>
<evidence type="ECO:0000313" key="2">
    <source>
        <dbReference type="Proteomes" id="UP001430953"/>
    </source>
</evidence>
<dbReference type="AlphaFoldDB" id="A0AAW2FYU2"/>
<gene>
    <name evidence="1" type="ORF">PUN28_008223</name>
</gene>
<reference evidence="1 2" key="1">
    <citation type="submission" date="2023-03" db="EMBL/GenBank/DDBJ databases">
        <title>High recombination rates correlate with genetic variation in Cardiocondyla obscurior ants.</title>
        <authorList>
            <person name="Errbii M."/>
        </authorList>
    </citation>
    <scope>NUCLEOTIDE SEQUENCE [LARGE SCALE GENOMIC DNA]</scope>
    <source>
        <strain evidence="1">Alpha-2009</strain>
        <tissue evidence="1">Whole body</tissue>
    </source>
</reference>
<protein>
    <submittedName>
        <fullName evidence="1">Uncharacterized protein</fullName>
    </submittedName>
</protein>
<organism evidence="1 2">
    <name type="scientific">Cardiocondyla obscurior</name>
    <dbReference type="NCBI Taxonomy" id="286306"/>
    <lineage>
        <taxon>Eukaryota</taxon>
        <taxon>Metazoa</taxon>
        <taxon>Ecdysozoa</taxon>
        <taxon>Arthropoda</taxon>
        <taxon>Hexapoda</taxon>
        <taxon>Insecta</taxon>
        <taxon>Pterygota</taxon>
        <taxon>Neoptera</taxon>
        <taxon>Endopterygota</taxon>
        <taxon>Hymenoptera</taxon>
        <taxon>Apocrita</taxon>
        <taxon>Aculeata</taxon>
        <taxon>Formicoidea</taxon>
        <taxon>Formicidae</taxon>
        <taxon>Myrmicinae</taxon>
        <taxon>Cardiocondyla</taxon>
    </lineage>
</organism>
<keyword evidence="2" id="KW-1185">Reference proteome</keyword>
<proteinExistence type="predicted"/>
<evidence type="ECO:0000313" key="1">
    <source>
        <dbReference type="EMBL" id="KAL0120395.1"/>
    </source>
</evidence>
<sequence length="91" mass="10803">MPRYSLIRSLGVQKELHISEFAIIKMTNVLGHRVPTTRLQNEYNISRLFELRAVLMTYGCLSNNALFLSYHYFYIKIGNCFSFEFFVKIER</sequence>
<accession>A0AAW2FYU2</accession>
<dbReference type="Proteomes" id="UP001430953">
    <property type="component" value="Unassembled WGS sequence"/>
</dbReference>
<dbReference type="EMBL" id="JADYXP020000007">
    <property type="protein sequence ID" value="KAL0120395.1"/>
    <property type="molecule type" value="Genomic_DNA"/>
</dbReference>
<name>A0AAW2FYU2_9HYME</name>